<dbReference type="Gene3D" id="3.30.70.100">
    <property type="match status" value="1"/>
</dbReference>
<proteinExistence type="predicted"/>
<reference evidence="2 3" key="1">
    <citation type="submission" date="2019-07" db="EMBL/GenBank/DDBJ databases">
        <title>The pathways for chlorine oxyanion respiration interact through the shared metabolite chlorate.</title>
        <authorList>
            <person name="Barnum T.P."/>
            <person name="Cheng Y."/>
            <person name="Hill K.A."/>
            <person name="Lucas L.N."/>
            <person name="Carlson H.K."/>
            <person name="Coates J.D."/>
        </authorList>
    </citation>
    <scope>NUCLEOTIDE SEQUENCE [LARGE SCALE GENOMIC DNA]</scope>
    <source>
        <strain evidence="2 3">BK-1</strain>
    </source>
</reference>
<keyword evidence="3" id="KW-1185">Reference proteome</keyword>
<dbReference type="CDD" id="cd00371">
    <property type="entry name" value="HMA"/>
    <property type="match status" value="1"/>
</dbReference>
<gene>
    <name evidence="2" type="ORF">FHP88_12115</name>
</gene>
<comment type="caution">
    <text evidence="2">The sequence shown here is derived from an EMBL/GenBank/DDBJ whole genome shotgun (WGS) entry which is preliminary data.</text>
</comment>
<evidence type="ECO:0000313" key="3">
    <source>
        <dbReference type="Proteomes" id="UP000316649"/>
    </source>
</evidence>
<organism evidence="2 3">
    <name type="scientific">Sedimenticola selenatireducens</name>
    <dbReference type="NCBI Taxonomy" id="191960"/>
    <lineage>
        <taxon>Bacteria</taxon>
        <taxon>Pseudomonadati</taxon>
        <taxon>Pseudomonadota</taxon>
        <taxon>Gammaproteobacteria</taxon>
        <taxon>Chromatiales</taxon>
        <taxon>Sedimenticolaceae</taxon>
        <taxon>Sedimenticola</taxon>
    </lineage>
</organism>
<dbReference type="AlphaFoldDB" id="A0A557S6G9"/>
<dbReference type="RefSeq" id="WP_144359345.1">
    <property type="nucleotide sequence ID" value="NZ_VMNH01000014.1"/>
</dbReference>
<dbReference type="Proteomes" id="UP000316649">
    <property type="component" value="Unassembled WGS sequence"/>
</dbReference>
<dbReference type="GO" id="GO:0046872">
    <property type="term" value="F:metal ion binding"/>
    <property type="evidence" value="ECO:0007669"/>
    <property type="project" value="InterPro"/>
</dbReference>
<evidence type="ECO:0000313" key="2">
    <source>
        <dbReference type="EMBL" id="TVO72988.1"/>
    </source>
</evidence>
<protein>
    <submittedName>
        <fullName evidence="2">Heavy-metal-associated domain-containing protein</fullName>
    </submittedName>
</protein>
<dbReference type="SUPFAM" id="SSF55008">
    <property type="entry name" value="HMA, heavy metal-associated domain"/>
    <property type="match status" value="1"/>
</dbReference>
<dbReference type="EMBL" id="VMNH01000014">
    <property type="protein sequence ID" value="TVO72988.1"/>
    <property type="molecule type" value="Genomic_DNA"/>
</dbReference>
<evidence type="ECO:0000259" key="1">
    <source>
        <dbReference type="PROSITE" id="PS50846"/>
    </source>
</evidence>
<accession>A0A557S6G9</accession>
<name>A0A557S6G9_9GAMM</name>
<dbReference type="Pfam" id="PF00403">
    <property type="entry name" value="HMA"/>
    <property type="match status" value="1"/>
</dbReference>
<dbReference type="PROSITE" id="PS50846">
    <property type="entry name" value="HMA_2"/>
    <property type="match status" value="1"/>
</dbReference>
<sequence length="117" mass="13289">MKLKHTLKPTGTWEVLRRIRVPALSSIKNNYEVEKVINELPGVNEIAVEVNAQKLWVLYDASQVNYQEIVEVLTAMGFPPADNWWTRFKGGIYQYSDTNARENAKAPPPACCNKSPK</sequence>
<dbReference type="OrthoDB" id="5822659at2"/>
<feature type="domain" description="HMA" evidence="1">
    <location>
        <begin position="15"/>
        <end position="81"/>
    </location>
</feature>
<dbReference type="InterPro" id="IPR006121">
    <property type="entry name" value="HMA_dom"/>
</dbReference>
<dbReference type="InterPro" id="IPR036163">
    <property type="entry name" value="HMA_dom_sf"/>
</dbReference>